<dbReference type="CDD" id="cd05009">
    <property type="entry name" value="SIS_GlmS_GlmD_2"/>
    <property type="match status" value="1"/>
</dbReference>
<dbReference type="RefSeq" id="WP_173102080.1">
    <property type="nucleotide sequence ID" value="NZ_AP022822.1"/>
</dbReference>
<evidence type="ECO:0000313" key="3">
    <source>
        <dbReference type="EMBL" id="BCA84693.1"/>
    </source>
</evidence>
<dbReference type="SUPFAM" id="SSF53697">
    <property type="entry name" value="SIS domain"/>
    <property type="match status" value="1"/>
</dbReference>
<dbReference type="Proteomes" id="UP000502998">
    <property type="component" value="Chromosome"/>
</dbReference>
<evidence type="ECO:0000313" key="4">
    <source>
        <dbReference type="Proteomes" id="UP000502998"/>
    </source>
</evidence>
<keyword evidence="3" id="KW-0032">Aminotransferase</keyword>
<keyword evidence="1" id="KW-0677">Repeat</keyword>
<dbReference type="EMBL" id="AP022822">
    <property type="protein sequence ID" value="BCA84693.1"/>
    <property type="molecule type" value="Genomic_DNA"/>
</dbReference>
<feature type="domain" description="SIS" evidence="2">
    <location>
        <begin position="26"/>
        <end position="165"/>
    </location>
</feature>
<name>A0A679I8M7_9ENTE</name>
<dbReference type="InterPro" id="IPR035466">
    <property type="entry name" value="GlmS/AgaS_SIS"/>
</dbReference>
<evidence type="ECO:0000259" key="2">
    <source>
        <dbReference type="PROSITE" id="PS51464"/>
    </source>
</evidence>
<reference evidence="3 4" key="1">
    <citation type="submission" date="2020-02" db="EMBL/GenBank/DDBJ databases">
        <title>Characterization of vanA genotype vancomycin-resistant Enterococcus saigonensis VE80.</title>
        <authorList>
            <person name="Harada T."/>
            <person name="Motooka D."/>
            <person name="Nakamura S."/>
            <person name="Yamamoto Y."/>
            <person name="Kawahara R."/>
            <person name="Kawatsu K."/>
        </authorList>
    </citation>
    <scope>NUCLEOTIDE SEQUENCE [LARGE SCALE GENOMIC DNA]</scope>
    <source>
        <strain evidence="3 4">VE80</strain>
    </source>
</reference>
<dbReference type="CDD" id="cd05008">
    <property type="entry name" value="SIS_GlmS_GlmD_1"/>
    <property type="match status" value="1"/>
</dbReference>
<sequence length="349" mass="38603">METMLDYINEEEATLKNILAKFTLKKDVNFKKINNLLILATGSSYNACLAAKVTLEKFAAISVTIEEPYNFNHYGRISDGIDAVLAVSQSGKSASTIDAIAKLKKEGLFTFALTSDVTSPIAEAVDEVLDLEMGIEKVGFVTKGYVTTVLQLFLLGLTIADNKGALLPEQIDFYRSELKKVISEIPNVIAKTNDFFAVHEASFKLGTRFIAIGYGPNWGTAKEFETKFTETVRKPSQGFELEAYMHGPYLEANSEHLVFFIETKSVNRARSQALKTYMAPYVGQALTITTQAAENATELGLEVECDELLSALLLVIPFQILAYKIATAKGIDLNQRIFDDFDRVLKSKV</sequence>
<evidence type="ECO:0000256" key="1">
    <source>
        <dbReference type="ARBA" id="ARBA00022737"/>
    </source>
</evidence>
<dbReference type="GO" id="GO:0004360">
    <property type="term" value="F:glutamine-fructose-6-phosphate transaminase (isomerizing) activity"/>
    <property type="evidence" value="ECO:0007669"/>
    <property type="project" value="TreeGrafter"/>
</dbReference>
<dbReference type="KEGG" id="esg:EsVE80_02160"/>
<dbReference type="Gene3D" id="3.40.50.10490">
    <property type="entry name" value="Glucose-6-phosphate isomerase like protein, domain 1"/>
    <property type="match status" value="2"/>
</dbReference>
<dbReference type="PANTHER" id="PTHR10937:SF17">
    <property type="entry name" value="GLUCOSAMINE-FRUCTOSE-6-PHOSPHATE AMINOTRANSFERASE"/>
    <property type="match status" value="1"/>
</dbReference>
<dbReference type="PROSITE" id="PS51464">
    <property type="entry name" value="SIS"/>
    <property type="match status" value="1"/>
</dbReference>
<dbReference type="Pfam" id="PF01380">
    <property type="entry name" value="SIS"/>
    <property type="match status" value="1"/>
</dbReference>
<accession>A0A679I8M7</accession>
<dbReference type="GO" id="GO:0097367">
    <property type="term" value="F:carbohydrate derivative binding"/>
    <property type="evidence" value="ECO:0007669"/>
    <property type="project" value="InterPro"/>
</dbReference>
<proteinExistence type="predicted"/>
<protein>
    <submittedName>
        <fullName evidence="3">Glucosamine--fructose-6-phosphate aminotransferase</fullName>
    </submittedName>
</protein>
<dbReference type="InterPro" id="IPR046348">
    <property type="entry name" value="SIS_dom_sf"/>
</dbReference>
<dbReference type="GO" id="GO:0006487">
    <property type="term" value="P:protein N-linked glycosylation"/>
    <property type="evidence" value="ECO:0007669"/>
    <property type="project" value="TreeGrafter"/>
</dbReference>
<gene>
    <name evidence="3" type="ORF">EsVE80_02160</name>
</gene>
<dbReference type="AlphaFoldDB" id="A0A679I8M7"/>
<keyword evidence="4" id="KW-1185">Reference proteome</keyword>
<dbReference type="InterPro" id="IPR001347">
    <property type="entry name" value="SIS_dom"/>
</dbReference>
<keyword evidence="3" id="KW-0808">Transferase</keyword>
<dbReference type="GO" id="GO:0006002">
    <property type="term" value="P:fructose 6-phosphate metabolic process"/>
    <property type="evidence" value="ECO:0007669"/>
    <property type="project" value="TreeGrafter"/>
</dbReference>
<dbReference type="GO" id="GO:0006047">
    <property type="term" value="P:UDP-N-acetylglucosamine metabolic process"/>
    <property type="evidence" value="ECO:0007669"/>
    <property type="project" value="TreeGrafter"/>
</dbReference>
<dbReference type="InterPro" id="IPR035490">
    <property type="entry name" value="GlmS/FrlB_SIS"/>
</dbReference>
<organism evidence="3 4">
    <name type="scientific">Enterococcus saigonensis</name>
    <dbReference type="NCBI Taxonomy" id="1805431"/>
    <lineage>
        <taxon>Bacteria</taxon>
        <taxon>Bacillati</taxon>
        <taxon>Bacillota</taxon>
        <taxon>Bacilli</taxon>
        <taxon>Lactobacillales</taxon>
        <taxon>Enterococcaceae</taxon>
        <taxon>Enterococcus</taxon>
    </lineage>
</organism>
<dbReference type="PANTHER" id="PTHR10937">
    <property type="entry name" value="GLUCOSAMINE--FRUCTOSE-6-PHOSPHATE AMINOTRANSFERASE, ISOMERIZING"/>
    <property type="match status" value="1"/>
</dbReference>